<dbReference type="STRING" id="151549.A0A4C1TCZ1"/>
<dbReference type="InterPro" id="IPR052772">
    <property type="entry name" value="Endo/PolyKinase_Domain-Protein"/>
</dbReference>
<sequence>MDLLREDTCSDKNDLQTSCLDDKNERNGSSAFERHSINCSNENAKFVTLRQIYPNKRVSGLWDLFVKCNGDIDWAVDILLKEDELKSLQYDTNIINQLEDEEKFECLCNNKNLFANQPEISAADDNGNEKFFEDHTKSFLHPVNAKPQRQRSRFSRCNQLTNPALLEMKENIENCFVLRDDLYSQSTF</sequence>
<accession>A0A4C1TCZ1</accession>
<dbReference type="GO" id="GO:0004519">
    <property type="term" value="F:endonuclease activity"/>
    <property type="evidence" value="ECO:0007669"/>
    <property type="project" value="TreeGrafter"/>
</dbReference>
<dbReference type="OrthoDB" id="3231855at2759"/>
<evidence type="ECO:0000313" key="2">
    <source>
        <dbReference type="Proteomes" id="UP000299102"/>
    </source>
</evidence>
<dbReference type="PANTHER" id="PTHR46535">
    <property type="entry name" value="NEDD4-BINDING PROTEIN 2"/>
    <property type="match status" value="1"/>
</dbReference>
<protein>
    <submittedName>
        <fullName evidence="1">Uncharacterized protein</fullName>
    </submittedName>
</protein>
<gene>
    <name evidence="1" type="ORF">EVAR_73175_1</name>
</gene>
<evidence type="ECO:0000313" key="1">
    <source>
        <dbReference type="EMBL" id="GBP11267.1"/>
    </source>
</evidence>
<dbReference type="GO" id="GO:0005634">
    <property type="term" value="C:nucleus"/>
    <property type="evidence" value="ECO:0007669"/>
    <property type="project" value="TreeGrafter"/>
</dbReference>
<organism evidence="1 2">
    <name type="scientific">Eumeta variegata</name>
    <name type="common">Bagworm moth</name>
    <name type="synonym">Eumeta japonica</name>
    <dbReference type="NCBI Taxonomy" id="151549"/>
    <lineage>
        <taxon>Eukaryota</taxon>
        <taxon>Metazoa</taxon>
        <taxon>Ecdysozoa</taxon>
        <taxon>Arthropoda</taxon>
        <taxon>Hexapoda</taxon>
        <taxon>Insecta</taxon>
        <taxon>Pterygota</taxon>
        <taxon>Neoptera</taxon>
        <taxon>Endopterygota</taxon>
        <taxon>Lepidoptera</taxon>
        <taxon>Glossata</taxon>
        <taxon>Ditrysia</taxon>
        <taxon>Tineoidea</taxon>
        <taxon>Psychidae</taxon>
        <taxon>Oiketicinae</taxon>
        <taxon>Eumeta</taxon>
    </lineage>
</organism>
<dbReference type="EMBL" id="BGZK01009165">
    <property type="protein sequence ID" value="GBP11267.1"/>
    <property type="molecule type" value="Genomic_DNA"/>
</dbReference>
<keyword evidence="2" id="KW-1185">Reference proteome</keyword>
<comment type="caution">
    <text evidence="1">The sequence shown here is derived from an EMBL/GenBank/DDBJ whole genome shotgun (WGS) entry which is preliminary data.</text>
</comment>
<dbReference type="Proteomes" id="UP000299102">
    <property type="component" value="Unassembled WGS sequence"/>
</dbReference>
<proteinExistence type="predicted"/>
<dbReference type="AlphaFoldDB" id="A0A4C1TCZ1"/>
<reference evidence="1 2" key="1">
    <citation type="journal article" date="2019" name="Commun. Biol.">
        <title>The bagworm genome reveals a unique fibroin gene that provides high tensile strength.</title>
        <authorList>
            <person name="Kono N."/>
            <person name="Nakamura H."/>
            <person name="Ohtoshi R."/>
            <person name="Tomita M."/>
            <person name="Numata K."/>
            <person name="Arakawa K."/>
        </authorList>
    </citation>
    <scope>NUCLEOTIDE SEQUENCE [LARGE SCALE GENOMIC DNA]</scope>
</reference>
<name>A0A4C1TCZ1_EUMVA</name>
<dbReference type="PANTHER" id="PTHR46535:SF1">
    <property type="entry name" value="NEDD4-BINDING PROTEIN 2"/>
    <property type="match status" value="1"/>
</dbReference>